<reference evidence="1 2" key="1">
    <citation type="submission" date="2018-04" db="EMBL/GenBank/DDBJ databases">
        <title>Genomic Encyclopedia of Type Strains, Phase IV (KMG-IV): sequencing the most valuable type-strain genomes for metagenomic binning, comparative biology and taxonomic classification.</title>
        <authorList>
            <person name="Goeker M."/>
        </authorList>
    </citation>
    <scope>NUCLEOTIDE SEQUENCE [LARGE SCALE GENOMIC DNA]</scope>
    <source>
        <strain evidence="1 2">DSM 10065</strain>
    </source>
</reference>
<evidence type="ECO:0000313" key="1">
    <source>
        <dbReference type="EMBL" id="PVY68768.1"/>
    </source>
</evidence>
<dbReference type="STRING" id="1231391.GCA_000308195_03520"/>
<gene>
    <name evidence="1" type="ORF">C7440_1179</name>
</gene>
<dbReference type="InterPro" id="IPR038084">
    <property type="entry name" value="PduO/GlcC-like_sf"/>
</dbReference>
<dbReference type="EMBL" id="QEKO01000001">
    <property type="protein sequence ID" value="PVY68768.1"/>
    <property type="molecule type" value="Genomic_DNA"/>
</dbReference>
<comment type="caution">
    <text evidence="1">The sequence shown here is derived from an EMBL/GenBank/DDBJ whole genome shotgun (WGS) entry which is preliminary data.</text>
</comment>
<accession>A0A2U1CS96</accession>
<dbReference type="PANTHER" id="PTHR34309">
    <property type="entry name" value="SLR1406 PROTEIN"/>
    <property type="match status" value="1"/>
</dbReference>
<dbReference type="PANTHER" id="PTHR34309:SF1">
    <property type="entry name" value="PROTEIN GLCG"/>
    <property type="match status" value="1"/>
</dbReference>
<dbReference type="SUPFAM" id="SSF143744">
    <property type="entry name" value="GlcG-like"/>
    <property type="match status" value="1"/>
</dbReference>
<keyword evidence="2" id="KW-1185">Reference proteome</keyword>
<protein>
    <submittedName>
        <fullName evidence="1">Uncharacterized protein GlcG (DUF336 family)</fullName>
    </submittedName>
</protein>
<dbReference type="InterPro" id="IPR005624">
    <property type="entry name" value="PduO/GlcC-like"/>
</dbReference>
<dbReference type="Proteomes" id="UP000246145">
    <property type="component" value="Unassembled WGS sequence"/>
</dbReference>
<name>A0A2U1CS96_9BURK</name>
<organism evidence="1 2">
    <name type="scientific">Pusillimonas noertemannii</name>
    <dbReference type="NCBI Taxonomy" id="305977"/>
    <lineage>
        <taxon>Bacteria</taxon>
        <taxon>Pseudomonadati</taxon>
        <taxon>Pseudomonadota</taxon>
        <taxon>Betaproteobacteria</taxon>
        <taxon>Burkholderiales</taxon>
        <taxon>Alcaligenaceae</taxon>
        <taxon>Pusillimonas</taxon>
    </lineage>
</organism>
<dbReference type="AlphaFoldDB" id="A0A2U1CS96"/>
<evidence type="ECO:0000313" key="2">
    <source>
        <dbReference type="Proteomes" id="UP000246145"/>
    </source>
</evidence>
<sequence length="135" mass="13639">MNTKKTLARADVQAILDAAERHARDNSWAVTIAVVDDGGHALGLIRLDGAAPMSAKIAQAKAHTAAVSRRETKAFEDMINQGRNAFLSAPGIEGLMEGGVPVIADGQVVGAVGVSGVKSPDDAAIARAGAAAVAS</sequence>
<dbReference type="Gene3D" id="3.30.450.150">
    <property type="entry name" value="Haem-degrading domain"/>
    <property type="match status" value="1"/>
</dbReference>
<dbReference type="InterPro" id="IPR052517">
    <property type="entry name" value="GlcG_carb_metab_protein"/>
</dbReference>
<dbReference type="Pfam" id="PF03928">
    <property type="entry name" value="HbpS-like"/>
    <property type="match status" value="1"/>
</dbReference>
<dbReference type="RefSeq" id="WP_017525876.1">
    <property type="nucleotide sequence ID" value="NZ_JACCEX010000001.1"/>
</dbReference>
<dbReference type="OrthoDB" id="9800768at2"/>
<proteinExistence type="predicted"/>